<evidence type="ECO:0000259" key="1">
    <source>
        <dbReference type="PROSITE" id="PS50011"/>
    </source>
</evidence>
<proteinExistence type="predicted"/>
<dbReference type="PANTHER" id="PTHR48010">
    <property type="entry name" value="OS05G0588300 PROTEIN"/>
    <property type="match status" value="1"/>
</dbReference>
<gene>
    <name evidence="2" type="ORF">L1049_002911</name>
</gene>
<name>A0AAP0NGJ2_LIQFO</name>
<keyword evidence="3" id="KW-1185">Reference proteome</keyword>
<dbReference type="InterPro" id="IPR050994">
    <property type="entry name" value="At_inactive_RLKs"/>
</dbReference>
<sequence length="118" mass="13164">MAPKPQDKVVLGSCSTFKADIYAFGVILLELLTGKLVQQNGFDLARWVHSVVREEWTVEVFDKSLISEAASEERMVNLLQVAIKCVNRSPEARPNISQVTGMINSIKEDDERSIVSEV</sequence>
<dbReference type="InterPro" id="IPR011009">
    <property type="entry name" value="Kinase-like_dom_sf"/>
</dbReference>
<evidence type="ECO:0000313" key="3">
    <source>
        <dbReference type="Proteomes" id="UP001415857"/>
    </source>
</evidence>
<feature type="domain" description="Protein kinase" evidence="1">
    <location>
        <begin position="1"/>
        <end position="103"/>
    </location>
</feature>
<dbReference type="PROSITE" id="PS50011">
    <property type="entry name" value="PROTEIN_KINASE_DOM"/>
    <property type="match status" value="1"/>
</dbReference>
<dbReference type="GO" id="GO:0005524">
    <property type="term" value="F:ATP binding"/>
    <property type="evidence" value="ECO:0007669"/>
    <property type="project" value="InterPro"/>
</dbReference>
<evidence type="ECO:0000313" key="2">
    <source>
        <dbReference type="EMBL" id="KAK9272538.1"/>
    </source>
</evidence>
<dbReference type="PANTHER" id="PTHR48010:SF22">
    <property type="entry name" value="OS09G0376600 PROTEIN"/>
    <property type="match status" value="1"/>
</dbReference>
<dbReference type="GO" id="GO:0004672">
    <property type="term" value="F:protein kinase activity"/>
    <property type="evidence" value="ECO:0007669"/>
    <property type="project" value="InterPro"/>
</dbReference>
<organism evidence="2 3">
    <name type="scientific">Liquidambar formosana</name>
    <name type="common">Formosan gum</name>
    <dbReference type="NCBI Taxonomy" id="63359"/>
    <lineage>
        <taxon>Eukaryota</taxon>
        <taxon>Viridiplantae</taxon>
        <taxon>Streptophyta</taxon>
        <taxon>Embryophyta</taxon>
        <taxon>Tracheophyta</taxon>
        <taxon>Spermatophyta</taxon>
        <taxon>Magnoliopsida</taxon>
        <taxon>eudicotyledons</taxon>
        <taxon>Gunneridae</taxon>
        <taxon>Pentapetalae</taxon>
        <taxon>Saxifragales</taxon>
        <taxon>Altingiaceae</taxon>
        <taxon>Liquidambar</taxon>
    </lineage>
</organism>
<dbReference type="Gene3D" id="1.10.510.10">
    <property type="entry name" value="Transferase(Phosphotransferase) domain 1"/>
    <property type="match status" value="1"/>
</dbReference>
<dbReference type="Proteomes" id="UP001415857">
    <property type="component" value="Unassembled WGS sequence"/>
</dbReference>
<dbReference type="EMBL" id="JBBPBK010000013">
    <property type="protein sequence ID" value="KAK9272538.1"/>
    <property type="molecule type" value="Genomic_DNA"/>
</dbReference>
<dbReference type="AlphaFoldDB" id="A0AAP0NGJ2"/>
<dbReference type="SUPFAM" id="SSF56112">
    <property type="entry name" value="Protein kinase-like (PK-like)"/>
    <property type="match status" value="1"/>
</dbReference>
<dbReference type="InterPro" id="IPR000719">
    <property type="entry name" value="Prot_kinase_dom"/>
</dbReference>
<comment type="caution">
    <text evidence="2">The sequence shown here is derived from an EMBL/GenBank/DDBJ whole genome shotgun (WGS) entry which is preliminary data.</text>
</comment>
<accession>A0AAP0NGJ2</accession>
<reference evidence="2 3" key="1">
    <citation type="journal article" date="2024" name="Plant J.">
        <title>Genome sequences and population genomics reveal climatic adaptation and genomic divergence between two closely related sweetgum species.</title>
        <authorList>
            <person name="Xu W.Q."/>
            <person name="Ren C.Q."/>
            <person name="Zhang X.Y."/>
            <person name="Comes H.P."/>
            <person name="Liu X.H."/>
            <person name="Li Y.G."/>
            <person name="Kettle C.J."/>
            <person name="Jalonen R."/>
            <person name="Gaisberger H."/>
            <person name="Ma Y.Z."/>
            <person name="Qiu Y.X."/>
        </authorList>
    </citation>
    <scope>NUCLEOTIDE SEQUENCE [LARGE SCALE GENOMIC DNA]</scope>
    <source>
        <strain evidence="2">Hangzhou</strain>
    </source>
</reference>
<protein>
    <recommendedName>
        <fullName evidence="1">Protein kinase domain-containing protein</fullName>
    </recommendedName>
</protein>